<accession>A0AA42J0E4</accession>
<comment type="caution">
    <text evidence="1">The sequence shown here is derived from an EMBL/GenBank/DDBJ whole genome shotgun (WGS) entry which is preliminary data.</text>
</comment>
<protein>
    <submittedName>
        <fullName evidence="1">Uncharacterized protein</fullName>
    </submittedName>
</protein>
<dbReference type="RefSeq" id="WP_271011820.1">
    <property type="nucleotide sequence ID" value="NZ_JAQIFT010000035.1"/>
</dbReference>
<proteinExistence type="predicted"/>
<dbReference type="AlphaFoldDB" id="A0AA42J0E4"/>
<dbReference type="EMBL" id="JAQIFT010000035">
    <property type="protein sequence ID" value="MDA3731432.1"/>
    <property type="molecule type" value="Genomic_DNA"/>
</dbReference>
<dbReference type="Proteomes" id="UP001169242">
    <property type="component" value="Unassembled WGS sequence"/>
</dbReference>
<name>A0AA42J0E4_9FIRM</name>
<evidence type="ECO:0000313" key="2">
    <source>
        <dbReference type="Proteomes" id="UP001169242"/>
    </source>
</evidence>
<sequence>MSYNFEEDLKKAEVSEVKFYEKAKTYSKYIVQDVRHEKVYQEIDVDFVMIKKETGEKINIEIKSDDGIAKYGNILLEEISNRYIDSDGWWRKTKADWLLFYMPQKGYYYKIKVKDIKDYLLIGQYQTKNVFNSICKLFNIDKFCKWKGIEKDSLIFM</sequence>
<gene>
    <name evidence="1" type="ORF">PBV87_08075</name>
</gene>
<reference evidence="1" key="1">
    <citation type="journal article" date="2023" name="Int. J. Syst. Evol. Microbiol.">
        <title>&lt;i&gt;Holtiella tumoricola&lt;/i&gt; gen. nov. sp. nov., isolated from a human clinical sample.</title>
        <authorList>
            <person name="Allen-Vercoe E."/>
            <person name="Daigneault M.C."/>
            <person name="Vancuren S.J."/>
            <person name="Cochrane K."/>
            <person name="O'Neal L.L."/>
            <person name="Sankaranarayanan K."/>
            <person name="Lawson P.A."/>
        </authorList>
    </citation>
    <scope>NUCLEOTIDE SEQUENCE</scope>
    <source>
        <strain evidence="1">CC70A</strain>
    </source>
</reference>
<evidence type="ECO:0000313" key="1">
    <source>
        <dbReference type="EMBL" id="MDA3731432.1"/>
    </source>
</evidence>
<organism evidence="1 2">
    <name type="scientific">Holtiella tumoricola</name>
    <dbReference type="NCBI Taxonomy" id="3018743"/>
    <lineage>
        <taxon>Bacteria</taxon>
        <taxon>Bacillati</taxon>
        <taxon>Bacillota</taxon>
        <taxon>Clostridia</taxon>
        <taxon>Lachnospirales</taxon>
        <taxon>Cellulosilyticaceae</taxon>
        <taxon>Holtiella</taxon>
    </lineage>
</organism>
<keyword evidence="2" id="KW-1185">Reference proteome</keyword>